<dbReference type="InterPro" id="IPR044023">
    <property type="entry name" value="Ig_7"/>
</dbReference>
<gene>
    <name evidence="3" type="ORF">Gilli_0465</name>
</gene>
<dbReference type="Pfam" id="PF19081">
    <property type="entry name" value="Ig_7"/>
    <property type="match status" value="1"/>
</dbReference>
<dbReference type="OrthoDB" id="1652165at2"/>
<dbReference type="RefSeq" id="WP_006987503.1">
    <property type="nucleotide sequence ID" value="NZ_JH594606.1"/>
</dbReference>
<accession>H2BYQ6</accession>
<dbReference type="Pfam" id="PF13585">
    <property type="entry name" value="CHU_C"/>
    <property type="match status" value="1"/>
</dbReference>
<evidence type="ECO:0000313" key="4">
    <source>
        <dbReference type="Proteomes" id="UP000003844"/>
    </source>
</evidence>
<name>H2BYQ6_GILLR</name>
<evidence type="ECO:0000259" key="2">
    <source>
        <dbReference type="Pfam" id="PF19081"/>
    </source>
</evidence>
<evidence type="ECO:0000256" key="1">
    <source>
        <dbReference type="SAM" id="SignalP"/>
    </source>
</evidence>
<feature type="domain" description="Ig-like" evidence="2">
    <location>
        <begin position="322"/>
        <end position="401"/>
    </location>
</feature>
<dbReference type="STRING" id="865937.Gilli_0465"/>
<dbReference type="AlphaFoldDB" id="H2BYQ6"/>
<proteinExistence type="predicted"/>
<dbReference type="eggNOG" id="COG3291">
    <property type="taxonomic scope" value="Bacteria"/>
</dbReference>
<dbReference type="Gene3D" id="2.60.120.260">
    <property type="entry name" value="Galactose-binding domain-like"/>
    <property type="match status" value="1"/>
</dbReference>
<dbReference type="InterPro" id="IPR026341">
    <property type="entry name" value="T9SS_type_B"/>
</dbReference>
<dbReference type="Proteomes" id="UP000003844">
    <property type="component" value="Unassembled WGS sequence"/>
</dbReference>
<protein>
    <recommendedName>
        <fullName evidence="2">Ig-like domain-containing protein</fullName>
    </recommendedName>
</protein>
<feature type="signal peptide" evidence="1">
    <location>
        <begin position="1"/>
        <end position="18"/>
    </location>
</feature>
<feature type="chain" id="PRO_5003559599" description="Ig-like domain-containing protein" evidence="1">
    <location>
        <begin position="19"/>
        <end position="624"/>
    </location>
</feature>
<dbReference type="HOGENOM" id="CLU_030005_0_0_10"/>
<keyword evidence="1" id="KW-0732">Signal</keyword>
<reference evidence="4" key="1">
    <citation type="journal article" date="2012" name="Stand. Genomic Sci.">
        <title>Genome sequence of the Antarctic rhodopsins-containing flavobacterium Gillisia limnaea type strain (R-8282(T)).</title>
        <authorList>
            <person name="Riedel T."/>
            <person name="Held B."/>
            <person name="Nolan M."/>
            <person name="Lucas S."/>
            <person name="Lapidus A."/>
            <person name="Tice H."/>
            <person name="Del Rio T.G."/>
            <person name="Cheng J.F."/>
            <person name="Han C."/>
            <person name="Tapia R."/>
            <person name="Goodwin L.A."/>
            <person name="Pitluck S."/>
            <person name="Liolios K."/>
            <person name="Mavromatis K."/>
            <person name="Pagani I."/>
            <person name="Ivanova N."/>
            <person name="Mikhailova N."/>
            <person name="Pati A."/>
            <person name="Chen A."/>
            <person name="Palaniappan K."/>
            <person name="Land M."/>
            <person name="Rohde M."/>
            <person name="Tindall B.J."/>
            <person name="Detter J.C."/>
            <person name="Goker M."/>
            <person name="Bristow J."/>
            <person name="Eisen J.A."/>
            <person name="Markowitz V."/>
            <person name="Hugenholtz P."/>
            <person name="Kyrpides N.C."/>
            <person name="Klenk H.P."/>
            <person name="Woyke T."/>
        </authorList>
    </citation>
    <scope>NUCLEOTIDE SEQUENCE [LARGE SCALE GENOMIC DNA]</scope>
    <source>
        <strain evidence="4">DSM 15749 / LMG 21470 / R-8282</strain>
    </source>
</reference>
<sequence>MKNWLLLFLLLNSFQIFAQLGFCKGSKGDPIFHETFGAGTSTGSPLSPGTTNYVFVSQDPQDGEYTISDEISLTIQGWHPFLPETVISNGRALIVNAGFSAGKFHQTTITGLCENTTYEFSAYLMNIYNRASMDCENGGIPINVKFEIWDETDTILLKQGNTGPINSTNSAEWEQYALTFQTQVGQESVILKMFNNGEGGCGNDLAIDDIIFRSCGDLTEIIAKDNPANPYRVCEENTPVSVVLKATPDFSVYTGHEYQWQVSDDNETWSDIAGETGENFSTPLLTSSTYYRVKVAEDAVNLNNNLCSSASEAFFIKIILTPEAPRSLGNISICSNEDPQTLRVEAKPDETVNWYDALEGGNLLAEGSLSFLPPEAGTFYAEAVKNEFSCTPGPRTPVSLEIFEVPNIVDEVLQLCPDAVLQLDAGVDVMQYLWNTGEITSTINTSIPGNFSVTITTQNGCSEVKNFEVNAVEEALIAGINSEENRVIINTINPGTFEYSLDGVNFQGSNIFEMVPGGIYTSYVRDLQQCFTATLEFPHIVVPRFITPNNDGYNDYFQLNGVSYFEASETRIFNRYGKLILAAKGETFKWDGTLNGRPLPADDYWYWIFIEGFEPIKGNFSLVR</sequence>
<keyword evidence="4" id="KW-1185">Reference proteome</keyword>
<dbReference type="NCBIfam" id="TIGR04131">
    <property type="entry name" value="Bac_Flav_CTERM"/>
    <property type="match status" value="1"/>
</dbReference>
<dbReference type="EMBL" id="JH594606">
    <property type="protein sequence ID" value="EHQ01177.1"/>
    <property type="molecule type" value="Genomic_DNA"/>
</dbReference>
<evidence type="ECO:0000313" key="3">
    <source>
        <dbReference type="EMBL" id="EHQ01177.1"/>
    </source>
</evidence>
<organism evidence="3 4">
    <name type="scientific">Gillisia limnaea (strain DSM 15749 / LMG 21470 / R-8282)</name>
    <dbReference type="NCBI Taxonomy" id="865937"/>
    <lineage>
        <taxon>Bacteria</taxon>
        <taxon>Pseudomonadati</taxon>
        <taxon>Bacteroidota</taxon>
        <taxon>Flavobacteriia</taxon>
        <taxon>Flavobacteriales</taxon>
        <taxon>Flavobacteriaceae</taxon>
        <taxon>Gillisia</taxon>
    </lineage>
</organism>